<protein>
    <submittedName>
        <fullName evidence="1">Uncharacterized protein</fullName>
    </submittedName>
</protein>
<dbReference type="EMBL" id="CM056744">
    <property type="protein sequence ID" value="KAJ8665098.1"/>
    <property type="molecule type" value="Genomic_DNA"/>
</dbReference>
<evidence type="ECO:0000313" key="1">
    <source>
        <dbReference type="EMBL" id="KAJ8665098.1"/>
    </source>
</evidence>
<proteinExistence type="predicted"/>
<sequence length="181" mass="20503">MCSEENYFSLPTSDSASDQAPILHRNQDVIIVKLIGKRLYINGFVYIKNHTDAKNKVHWECRRYRKQKCHARAITSDPTLDENIVLFRGLEESPHDHKPSPQEVEEAEETAKSGNEWKRKSQLLDGTFSGSGSDSKTRMSIEVPQQETISNGIAKEIETDQSITKQSVQLTARKETSNLGK</sequence>
<evidence type="ECO:0000313" key="2">
    <source>
        <dbReference type="Proteomes" id="UP001239111"/>
    </source>
</evidence>
<organism evidence="1 2">
    <name type="scientific">Eretmocerus hayati</name>
    <dbReference type="NCBI Taxonomy" id="131215"/>
    <lineage>
        <taxon>Eukaryota</taxon>
        <taxon>Metazoa</taxon>
        <taxon>Ecdysozoa</taxon>
        <taxon>Arthropoda</taxon>
        <taxon>Hexapoda</taxon>
        <taxon>Insecta</taxon>
        <taxon>Pterygota</taxon>
        <taxon>Neoptera</taxon>
        <taxon>Endopterygota</taxon>
        <taxon>Hymenoptera</taxon>
        <taxon>Apocrita</taxon>
        <taxon>Proctotrupomorpha</taxon>
        <taxon>Chalcidoidea</taxon>
        <taxon>Aphelinidae</taxon>
        <taxon>Aphelininae</taxon>
        <taxon>Eretmocerus</taxon>
    </lineage>
</organism>
<name>A0ACC2N288_9HYME</name>
<dbReference type="Proteomes" id="UP001239111">
    <property type="component" value="Chromosome 4"/>
</dbReference>
<comment type="caution">
    <text evidence="1">The sequence shown here is derived from an EMBL/GenBank/DDBJ whole genome shotgun (WGS) entry which is preliminary data.</text>
</comment>
<accession>A0ACC2N288</accession>
<gene>
    <name evidence="1" type="ORF">QAD02_006760</name>
</gene>
<keyword evidence="2" id="KW-1185">Reference proteome</keyword>
<reference evidence="1" key="1">
    <citation type="submission" date="2023-04" db="EMBL/GenBank/DDBJ databases">
        <title>A chromosome-level genome assembly of the parasitoid wasp Eretmocerus hayati.</title>
        <authorList>
            <person name="Zhong Y."/>
            <person name="Liu S."/>
            <person name="Liu Y."/>
        </authorList>
    </citation>
    <scope>NUCLEOTIDE SEQUENCE</scope>
    <source>
        <strain evidence="1">ZJU_SS_LIU_2023</strain>
    </source>
</reference>